<evidence type="ECO:0000256" key="2">
    <source>
        <dbReference type="ARBA" id="ARBA00005194"/>
    </source>
</evidence>
<comment type="caution">
    <text evidence="20">The sequence shown here is derived from an EMBL/GenBank/DDBJ whole genome shotgun (WGS) entry which is preliminary data.</text>
</comment>
<comment type="subcellular location">
    <subcellularLocation>
        <location evidence="1">Membrane</location>
        <topology evidence="1">Multi-pass membrane protein</topology>
    </subcellularLocation>
</comment>
<keyword evidence="5" id="KW-0444">Lipid biosynthesis</keyword>
<keyword evidence="8" id="KW-0677">Repeat</keyword>
<dbReference type="GO" id="GO:0051082">
    <property type="term" value="F:unfolded protein binding"/>
    <property type="evidence" value="ECO:0007669"/>
    <property type="project" value="InterPro"/>
</dbReference>
<keyword evidence="13" id="KW-0443">Lipid metabolism</keyword>
<comment type="similarity">
    <text evidence="3">Belongs to the very long-chain fatty acids dehydratase HACD family.</text>
</comment>
<dbReference type="PROSITE" id="PS50076">
    <property type="entry name" value="DNAJ_2"/>
    <property type="match status" value="1"/>
</dbReference>
<dbReference type="Pfam" id="PF01556">
    <property type="entry name" value="DnaJ_C"/>
    <property type="match status" value="1"/>
</dbReference>
<evidence type="ECO:0000256" key="1">
    <source>
        <dbReference type="ARBA" id="ARBA00004141"/>
    </source>
</evidence>
<dbReference type="InterPro" id="IPR002939">
    <property type="entry name" value="DnaJ_C"/>
</dbReference>
<dbReference type="EC" id="4.2.1.134" evidence="4"/>
<dbReference type="SMART" id="SM00271">
    <property type="entry name" value="DnaJ"/>
    <property type="match status" value="1"/>
</dbReference>
<keyword evidence="10" id="KW-0276">Fatty acid metabolism</keyword>
<evidence type="ECO:0000256" key="11">
    <source>
        <dbReference type="ARBA" id="ARBA00022833"/>
    </source>
</evidence>
<dbReference type="InterPro" id="IPR018253">
    <property type="entry name" value="DnaJ_domain_CS"/>
</dbReference>
<dbReference type="AlphaFoldDB" id="A0A7J6P2V8"/>
<keyword evidence="6 18" id="KW-0812">Transmembrane</keyword>
<dbReference type="Gene3D" id="2.10.230.10">
    <property type="entry name" value="Heat shock protein DnaJ, cysteine-rich domain"/>
    <property type="match status" value="1"/>
</dbReference>
<feature type="domain" description="J" evidence="19">
    <location>
        <begin position="30"/>
        <end position="91"/>
    </location>
</feature>
<evidence type="ECO:0000256" key="6">
    <source>
        <dbReference type="ARBA" id="ARBA00022692"/>
    </source>
</evidence>
<feature type="transmembrane region" description="Helical" evidence="18">
    <location>
        <begin position="813"/>
        <end position="831"/>
    </location>
</feature>
<keyword evidence="7" id="KW-0479">Metal-binding</keyword>
<feature type="region of interest" description="Disordered" evidence="17">
    <location>
        <begin position="1"/>
        <end position="27"/>
    </location>
</feature>
<dbReference type="Pfam" id="PF04387">
    <property type="entry name" value="PTPLA"/>
    <property type="match status" value="1"/>
</dbReference>
<dbReference type="Gene3D" id="2.60.260.20">
    <property type="entry name" value="Urease metallochaperone UreE, N-terminal domain"/>
    <property type="match status" value="1"/>
</dbReference>
<dbReference type="GO" id="GO:0030544">
    <property type="term" value="F:Hsp70 protein binding"/>
    <property type="evidence" value="ECO:0007669"/>
    <property type="project" value="InterPro"/>
</dbReference>
<dbReference type="SUPFAM" id="SSF49493">
    <property type="entry name" value="HSP40/DnaJ peptide-binding domain"/>
    <property type="match status" value="1"/>
</dbReference>
<dbReference type="InterPro" id="IPR036869">
    <property type="entry name" value="J_dom_sf"/>
</dbReference>
<evidence type="ECO:0000256" key="16">
    <source>
        <dbReference type="ARBA" id="ARBA00023239"/>
    </source>
</evidence>
<keyword evidence="9" id="KW-0863">Zinc-finger</keyword>
<dbReference type="FunFam" id="2.10.230.10:FF:000001">
    <property type="entry name" value="DnaJ subfamily A member 2"/>
    <property type="match status" value="1"/>
</dbReference>
<keyword evidence="14 18" id="KW-0472">Membrane</keyword>
<dbReference type="Pfam" id="PF00226">
    <property type="entry name" value="DnaJ"/>
    <property type="match status" value="1"/>
</dbReference>
<protein>
    <recommendedName>
        <fullName evidence="4">very-long-chain (3R)-3-hydroxyacyl-CoA dehydratase</fullName>
        <ecNumber evidence="4">4.2.1.134</ecNumber>
    </recommendedName>
</protein>
<feature type="region of interest" description="Disordered" evidence="17">
    <location>
        <begin position="343"/>
        <end position="365"/>
    </location>
</feature>
<feature type="transmembrane region" description="Helical" evidence="18">
    <location>
        <begin position="665"/>
        <end position="683"/>
    </location>
</feature>
<dbReference type="CDD" id="cd10747">
    <property type="entry name" value="DnaJ_C"/>
    <property type="match status" value="1"/>
</dbReference>
<evidence type="ECO:0000256" key="3">
    <source>
        <dbReference type="ARBA" id="ARBA00007811"/>
    </source>
</evidence>
<accession>A0A7J6P2V8</accession>
<dbReference type="GO" id="GO:0102158">
    <property type="term" value="F:very-long-chain (3R)-3-hydroxyacyl-CoA dehydratase activity"/>
    <property type="evidence" value="ECO:0007669"/>
    <property type="project" value="UniProtKB-EC"/>
</dbReference>
<dbReference type="SUPFAM" id="SSF46565">
    <property type="entry name" value="Chaperone J-domain"/>
    <property type="match status" value="1"/>
</dbReference>
<evidence type="ECO:0000256" key="12">
    <source>
        <dbReference type="ARBA" id="ARBA00022989"/>
    </source>
</evidence>
<keyword evidence="15" id="KW-0275">Fatty acid biosynthesis</keyword>
<evidence type="ECO:0000313" key="21">
    <source>
        <dbReference type="Proteomes" id="UP000541610"/>
    </source>
</evidence>
<proteinExistence type="inferred from homology"/>
<evidence type="ECO:0000256" key="4">
    <source>
        <dbReference type="ARBA" id="ARBA00013122"/>
    </source>
</evidence>
<dbReference type="SUPFAM" id="SSF57938">
    <property type="entry name" value="DnaJ/Hsp40 cysteine-rich domain"/>
    <property type="match status" value="1"/>
</dbReference>
<dbReference type="InterPro" id="IPR036410">
    <property type="entry name" value="HSP_DnaJ_Cys-rich_dom_sf"/>
</dbReference>
<keyword evidence="12 18" id="KW-1133">Transmembrane helix</keyword>
<feature type="transmembrane region" description="Helical" evidence="18">
    <location>
        <begin position="939"/>
        <end position="962"/>
    </location>
</feature>
<evidence type="ECO:0000256" key="9">
    <source>
        <dbReference type="ARBA" id="ARBA00022771"/>
    </source>
</evidence>
<dbReference type="GO" id="GO:0006457">
    <property type="term" value="P:protein folding"/>
    <property type="evidence" value="ECO:0007669"/>
    <property type="project" value="InterPro"/>
</dbReference>
<dbReference type="PANTHER" id="PTHR43888">
    <property type="entry name" value="DNAJ-LIKE-2, ISOFORM A-RELATED"/>
    <property type="match status" value="1"/>
</dbReference>
<gene>
    <name evidence="20" type="primary">DNAJA4_2</name>
    <name evidence="20" type="ORF">FOZ60_000648</name>
</gene>
<sequence length="982" mass="108411">MFFGSGGMFGEDFGGGRGPGGPSKKADTQKLYDVLGVGKNASSSDIKKAYRKLAMQHHPDKGGDEEQFKLITKAYEILSDDEKRRRYDQFGEEGVDSDGGMAHATDIFDMMFGGGGRRGGGGGRRRGDDVQHILEVPLKQLYTGATRKLMINRVVVDKDVPVTTCNACDGQGATVKVIRMGPMIQQLQSPCRQCQGQGQSFKTKRSKEMVEVHIEKGMKHGQRIPFRGMADENSPGVEPGDLIIVLKQKEDDSGFTRKGNDLFIRRTVTLLEALTGLHYGTHAFGRPEADNSVEAWGYYQAYRYDNPFVYGNLFLILDIAFPESLSEEAMARLRELTDMDPSVSARMGAETSGGEAYDEDEEGPRGPSVACAQQLVIYDIQFDTRAARGAGSVDGPSFDATACWKLPRKVAAVWEIFLNRSGASSVPFRVVGETMKPGGTEEVVGKASKEGGPDLVYEGPSVQGVLKDSEKKFYMGLGMECCGIASYTVMWAETINPGATAMLLFLLCTQLAFSVKSQSLLEYAAMVKNVTRMYAQKLPEGSSTTYGKAWRLFIETDGMKRRIDLEPRGSLPRGDAAAGRVSFDQLVRLGALEFDVDAKGAVVHDKDTLDGLAPSIFTRRGEQRYTASDSELVITQEEAKRPGALGGQNIKAVPSRILLNKASDTLFYGGAFILGGAVLLGLFGGSTEEYLKRAEDEHNRMMSGRMMTPFPQQPQQYYGGYGAPPPSPQQQQYYGGAVLKRLFLAVVILVMALRVSKATQSRWSTSRQMAKPIVRYYLTLYNTVQGLGWAYILHATLGSPLFTVSPKVLTAMYLFQGLAVLEVLNAAAGIVRSNLLTTIVQVFFRDQVLYLLYRCHSAGIESHGLLPMALAWSLAETIRYPYLALHMSRRAPPALTWLRYSSFLVLYPLGVYGEMRVIYDVLPVVERDHILSVAMPNAFNFSFNYAAFLKFLLFLYPLGLLLQYKHMLRQRARHLGTPAKRH</sequence>
<evidence type="ECO:0000256" key="5">
    <source>
        <dbReference type="ARBA" id="ARBA00022516"/>
    </source>
</evidence>
<dbReference type="InterPro" id="IPR001623">
    <property type="entry name" value="DnaJ_domain"/>
</dbReference>
<evidence type="ECO:0000313" key="20">
    <source>
        <dbReference type="EMBL" id="KAF4690080.1"/>
    </source>
</evidence>
<keyword evidence="11" id="KW-0862">Zinc</keyword>
<evidence type="ECO:0000256" key="18">
    <source>
        <dbReference type="SAM" id="Phobius"/>
    </source>
</evidence>
<dbReference type="Proteomes" id="UP000541610">
    <property type="component" value="Unassembled WGS sequence"/>
</dbReference>
<feature type="compositionally biased region" description="Gly residues" evidence="17">
    <location>
        <begin position="1"/>
        <end position="21"/>
    </location>
</feature>
<evidence type="ECO:0000256" key="13">
    <source>
        <dbReference type="ARBA" id="ARBA00023098"/>
    </source>
</evidence>
<evidence type="ECO:0000256" key="7">
    <source>
        <dbReference type="ARBA" id="ARBA00022723"/>
    </source>
</evidence>
<dbReference type="InterPro" id="IPR001305">
    <property type="entry name" value="HSP_DnaJ_Cys-rich_dom"/>
</dbReference>
<evidence type="ECO:0000256" key="14">
    <source>
        <dbReference type="ARBA" id="ARBA00023136"/>
    </source>
</evidence>
<evidence type="ECO:0000256" key="15">
    <source>
        <dbReference type="ARBA" id="ARBA00023160"/>
    </source>
</evidence>
<dbReference type="Gene3D" id="1.10.287.110">
    <property type="entry name" value="DnaJ domain"/>
    <property type="match status" value="1"/>
</dbReference>
<evidence type="ECO:0000259" key="19">
    <source>
        <dbReference type="PROSITE" id="PS50076"/>
    </source>
</evidence>
<feature type="transmembrane region" description="Helical" evidence="18">
    <location>
        <begin position="733"/>
        <end position="753"/>
    </location>
</feature>
<feature type="transmembrane region" description="Helical" evidence="18">
    <location>
        <begin position="774"/>
        <end position="793"/>
    </location>
</feature>
<dbReference type="PRINTS" id="PR00625">
    <property type="entry name" value="JDOMAIN"/>
</dbReference>
<feature type="transmembrane region" description="Helical" evidence="18">
    <location>
        <begin position="897"/>
        <end position="919"/>
    </location>
</feature>
<comment type="pathway">
    <text evidence="2">Lipid metabolism; fatty acid biosynthesis.</text>
</comment>
<dbReference type="PROSITE" id="PS00636">
    <property type="entry name" value="DNAJ_1"/>
    <property type="match status" value="1"/>
</dbReference>
<evidence type="ECO:0000256" key="17">
    <source>
        <dbReference type="SAM" id="MobiDB-lite"/>
    </source>
</evidence>
<dbReference type="EMBL" id="JABANP010000107">
    <property type="protein sequence ID" value="KAF4690080.1"/>
    <property type="molecule type" value="Genomic_DNA"/>
</dbReference>
<dbReference type="Pfam" id="PF00684">
    <property type="entry name" value="DnaJ_CXXCXGXG"/>
    <property type="match status" value="1"/>
</dbReference>
<dbReference type="InterPro" id="IPR007482">
    <property type="entry name" value="Tyr_Pase-like_PTPLA"/>
</dbReference>
<dbReference type="UniPathway" id="UPA00094"/>
<dbReference type="GO" id="GO:0006633">
    <property type="term" value="P:fatty acid biosynthetic process"/>
    <property type="evidence" value="ECO:0007669"/>
    <property type="project" value="UniProtKB-UniPathway"/>
</dbReference>
<evidence type="ECO:0000256" key="8">
    <source>
        <dbReference type="ARBA" id="ARBA00022737"/>
    </source>
</evidence>
<dbReference type="GO" id="GO:0008270">
    <property type="term" value="F:zinc ion binding"/>
    <property type="evidence" value="ECO:0007669"/>
    <property type="project" value="UniProtKB-KW"/>
</dbReference>
<evidence type="ECO:0000256" key="10">
    <source>
        <dbReference type="ARBA" id="ARBA00022832"/>
    </source>
</evidence>
<reference evidence="20 21" key="1">
    <citation type="submission" date="2020-04" db="EMBL/GenBank/DDBJ databases">
        <title>Perkinsus olseni comparative genomics.</title>
        <authorList>
            <person name="Bogema D.R."/>
        </authorList>
    </citation>
    <scope>NUCLEOTIDE SEQUENCE [LARGE SCALE GENOMIC DNA]</scope>
    <source>
        <strain evidence="20">00978-12</strain>
    </source>
</reference>
<dbReference type="CDD" id="cd06257">
    <property type="entry name" value="DnaJ"/>
    <property type="match status" value="1"/>
</dbReference>
<dbReference type="OrthoDB" id="550424at2759"/>
<organism evidence="20 21">
    <name type="scientific">Perkinsus olseni</name>
    <name type="common">Perkinsus atlanticus</name>
    <dbReference type="NCBI Taxonomy" id="32597"/>
    <lineage>
        <taxon>Eukaryota</taxon>
        <taxon>Sar</taxon>
        <taxon>Alveolata</taxon>
        <taxon>Perkinsozoa</taxon>
        <taxon>Perkinsea</taxon>
        <taxon>Perkinsida</taxon>
        <taxon>Perkinsidae</taxon>
        <taxon>Perkinsus</taxon>
    </lineage>
</organism>
<dbReference type="CDD" id="cd10719">
    <property type="entry name" value="DnaJ_zf"/>
    <property type="match status" value="1"/>
</dbReference>
<dbReference type="InterPro" id="IPR044713">
    <property type="entry name" value="DNJA1/2-like"/>
</dbReference>
<keyword evidence="16" id="KW-0456">Lyase</keyword>
<dbReference type="GO" id="GO:0016020">
    <property type="term" value="C:membrane"/>
    <property type="evidence" value="ECO:0007669"/>
    <property type="project" value="UniProtKB-SubCell"/>
</dbReference>
<dbReference type="InterPro" id="IPR008971">
    <property type="entry name" value="HSP40/DnaJ_pept-bd"/>
</dbReference>
<name>A0A7J6P2V8_PEROL</name>